<sequence length="1380" mass="151128">MDVPAHFTEVQRLASRRDTPLERRLACLRCMASRKPHEGVAWFIPAAEREALQLVLDVLRDLLDGRRLPSRQDDGEDSGAVRSGQHYLSFMRLLEQLLRQLGDAHGVALPRSLVPVLAAGMEGRLPPSVTDQMAVDRREQDEQDEPTVPVAAALHLERDAPVSLPLAQELQLVALRVMRRCLCSYTFQPTHLDLLQLLRAVLLPRRAFAAADPETRWHGERSAGVDALCTRWAAHKELLAADAQRVHELFGGADGLFVALAALQPRDASVDRVLRSVVDRLYEAAGAASSRTEGETGRSLAALLWEMLGLGPAASNRERPPGNGELSAPDQRNPHPPRGAANAAAAAAAAAISTAFILGAERLAPPELLTAEETGTAGAVALKRPRRAVDAAAEPRDRASMRAFLVACLDSMTAMPPLSTDAETALWETVLRAADRLRMYSRLDAAAADEETVIEALKRVVFHVGRLPLSARLVARLSVQPLLDERIMRRVFGGERGMASASLEFRTSLLQEVFVAREGATLVKFLCGIAASDAHGWLQWHADCDRAVARGVSMLAPAEAVRTLQTAVRSAMDANARAPASTGGEKLLWRLLVLCAENLPRECVASEAKHLESVAESLQQLGQRLREQADVTAAAAVCRAHWALTAFVTSVGSSAPRPPPDIATIPDGVFEDALMARWHAVRAGCAHERTALDRLSLDERGSGEAGAGFTVAALRLADSNGDERVLRLAIQQAVRDAASRQLFLEDADVWDIAVRAEPKSNDDAEDTEVLCPVWHTADVLVRCAAVADTTALCSRPWLQLLAHMPAVTGASREVGAQLLARLLRNSRSMTGEPSCLPDGMRAMLRLASLVARKRERFRALYSDAIEVALQAAMEMSVAVESERFWQAYPGWVQLVVRLAGPELLTTMWQRWTRERREWRSLRRRLRYDPVLATCMAAVVAPLPGGLLAGQPSGRHSLRRWLRHVGKRALQDATSRNDILCCRPRLLSAWASMCAAVDGRQAERCVTMQLHACAARVPAVALDDATTIAWEQLRPRPSPRATRAAGLTLASLMEALIRSRSALAMQQAQKWIECMVSSAPSWMVRAIWQLLEVELGRASASTIHSVLPALLYFVVTVAAAAAAGKTRDSAWVEARLAERLQTHSRRDTVWVLQLFRHAAAMTVTMRNDDDDDDDDAGATASIPADHALCRLVEVLRRLVERRQLRRRALLAQLLTGVAEHTLPITVHPSCQLIAAAAQLATVCSRARVDGTGALCHPLLALAHRLTARYPDHPAVRRLMYALLHNQEATLRPVVHLLLPDYVQWIGQVRQRVAALADAPPEVVAVRGRAERCLRFILFELYALGDEAQAEYAVAVLGGPWKALARQLHRDYLRFHQYSGIA</sequence>
<name>A0AAV9IU47_CYACA</name>
<evidence type="ECO:0008006" key="4">
    <source>
        <dbReference type="Google" id="ProtNLM"/>
    </source>
</evidence>
<feature type="region of interest" description="Disordered" evidence="1">
    <location>
        <begin position="313"/>
        <end position="342"/>
    </location>
</feature>
<dbReference type="Proteomes" id="UP001301350">
    <property type="component" value="Unassembled WGS sequence"/>
</dbReference>
<gene>
    <name evidence="2" type="ORF">CDCA_CDCA05G1655</name>
</gene>
<organism evidence="2 3">
    <name type="scientific">Cyanidium caldarium</name>
    <name type="common">Red alga</name>
    <dbReference type="NCBI Taxonomy" id="2771"/>
    <lineage>
        <taxon>Eukaryota</taxon>
        <taxon>Rhodophyta</taxon>
        <taxon>Bangiophyceae</taxon>
        <taxon>Cyanidiales</taxon>
        <taxon>Cyanidiaceae</taxon>
        <taxon>Cyanidium</taxon>
    </lineage>
</organism>
<reference evidence="2 3" key="1">
    <citation type="submission" date="2022-07" db="EMBL/GenBank/DDBJ databases">
        <title>Genome-wide signatures of adaptation to extreme environments.</title>
        <authorList>
            <person name="Cho C.H."/>
            <person name="Yoon H.S."/>
        </authorList>
    </citation>
    <scope>NUCLEOTIDE SEQUENCE [LARGE SCALE GENOMIC DNA]</scope>
    <source>
        <strain evidence="2 3">DBV 063 E5</strain>
    </source>
</reference>
<protein>
    <recommendedName>
        <fullName evidence="4">Nucleolar 27S pre-rRNA processing Urb2/Npa2 C-terminal domain-containing protein</fullName>
    </recommendedName>
</protein>
<evidence type="ECO:0000313" key="3">
    <source>
        <dbReference type="Proteomes" id="UP001301350"/>
    </source>
</evidence>
<dbReference type="EMBL" id="JANCYW010000005">
    <property type="protein sequence ID" value="KAK4535630.1"/>
    <property type="molecule type" value="Genomic_DNA"/>
</dbReference>
<comment type="caution">
    <text evidence="2">The sequence shown here is derived from an EMBL/GenBank/DDBJ whole genome shotgun (WGS) entry which is preliminary data.</text>
</comment>
<proteinExistence type="predicted"/>
<evidence type="ECO:0000256" key="1">
    <source>
        <dbReference type="SAM" id="MobiDB-lite"/>
    </source>
</evidence>
<evidence type="ECO:0000313" key="2">
    <source>
        <dbReference type="EMBL" id="KAK4535630.1"/>
    </source>
</evidence>
<keyword evidence="3" id="KW-1185">Reference proteome</keyword>
<accession>A0AAV9IU47</accession>